<organism evidence="1">
    <name type="scientific">Anguilla anguilla</name>
    <name type="common">European freshwater eel</name>
    <name type="synonym">Muraena anguilla</name>
    <dbReference type="NCBI Taxonomy" id="7936"/>
    <lineage>
        <taxon>Eukaryota</taxon>
        <taxon>Metazoa</taxon>
        <taxon>Chordata</taxon>
        <taxon>Craniata</taxon>
        <taxon>Vertebrata</taxon>
        <taxon>Euteleostomi</taxon>
        <taxon>Actinopterygii</taxon>
        <taxon>Neopterygii</taxon>
        <taxon>Teleostei</taxon>
        <taxon>Anguilliformes</taxon>
        <taxon>Anguillidae</taxon>
        <taxon>Anguilla</taxon>
    </lineage>
</organism>
<accession>A0A0E9PJI9</accession>
<reference evidence="1" key="2">
    <citation type="journal article" date="2015" name="Fish Shellfish Immunol.">
        <title>Early steps in the European eel (Anguilla anguilla)-Vibrio vulnificus interaction in the gills: Role of the RtxA13 toxin.</title>
        <authorList>
            <person name="Callol A."/>
            <person name="Pajuelo D."/>
            <person name="Ebbesson L."/>
            <person name="Teles M."/>
            <person name="MacKenzie S."/>
            <person name="Amaro C."/>
        </authorList>
    </citation>
    <scope>NUCLEOTIDE SEQUENCE</scope>
</reference>
<name>A0A0E9PJI9_ANGAN</name>
<protein>
    <submittedName>
        <fullName evidence="1">Uncharacterized protein</fullName>
    </submittedName>
</protein>
<evidence type="ECO:0000313" key="1">
    <source>
        <dbReference type="EMBL" id="JAH04771.1"/>
    </source>
</evidence>
<sequence length="44" mass="4468">MPGMLPFRAKAAVAQGKLANIKSTFPGATSIAVISRSGHLGDSL</sequence>
<proteinExistence type="predicted"/>
<dbReference type="AlphaFoldDB" id="A0A0E9PJI9"/>
<dbReference type="EMBL" id="GBXM01103806">
    <property type="protein sequence ID" value="JAH04771.1"/>
    <property type="molecule type" value="Transcribed_RNA"/>
</dbReference>
<reference evidence="1" key="1">
    <citation type="submission" date="2014-11" db="EMBL/GenBank/DDBJ databases">
        <authorList>
            <person name="Amaro Gonzalez C."/>
        </authorList>
    </citation>
    <scope>NUCLEOTIDE SEQUENCE</scope>
</reference>